<sequence>MGTENTTTTLGRSRALIRCGSGQLTMELTLAASKVRHARAVVVGCLRLWSLAELADDVAVIVTELLSNVLCHALTPDGSPDPQASLLVQWAPGGVVVIIHDNDPTIPGFSQRGPVDELSIHGRGLDLVRALASDFRFASSPAGGKDAIVRIDRVPSSVSRVTARLVN</sequence>
<dbReference type="InterPro" id="IPR036890">
    <property type="entry name" value="HATPase_C_sf"/>
</dbReference>
<dbReference type="PANTHER" id="PTHR35526">
    <property type="entry name" value="ANTI-SIGMA-F FACTOR RSBW-RELATED"/>
    <property type="match status" value="1"/>
</dbReference>
<reference evidence="3 4" key="1">
    <citation type="submission" date="2019-06" db="EMBL/GenBank/DDBJ databases">
        <title>Sequencing the genomes of 1000 actinobacteria strains.</title>
        <authorList>
            <person name="Klenk H.-P."/>
        </authorList>
    </citation>
    <scope>NUCLEOTIDE SEQUENCE [LARGE SCALE GENOMIC DNA]</scope>
    <source>
        <strain evidence="3 4">DSM 44826</strain>
    </source>
</reference>
<name>A0A561SAB3_9ACTN</name>
<evidence type="ECO:0000313" key="3">
    <source>
        <dbReference type="EMBL" id="TWF71818.1"/>
    </source>
</evidence>
<comment type="caution">
    <text evidence="3">The sequence shown here is derived from an EMBL/GenBank/DDBJ whole genome shotgun (WGS) entry which is preliminary data.</text>
</comment>
<keyword evidence="4" id="KW-1185">Reference proteome</keyword>
<dbReference type="SUPFAM" id="SSF55874">
    <property type="entry name" value="ATPase domain of HSP90 chaperone/DNA topoisomerase II/histidine kinase"/>
    <property type="match status" value="1"/>
</dbReference>
<proteinExistence type="predicted"/>
<dbReference type="Proteomes" id="UP000317940">
    <property type="component" value="Unassembled WGS sequence"/>
</dbReference>
<dbReference type="GO" id="GO:0004674">
    <property type="term" value="F:protein serine/threonine kinase activity"/>
    <property type="evidence" value="ECO:0007669"/>
    <property type="project" value="UniProtKB-KW"/>
</dbReference>
<dbReference type="InterPro" id="IPR050267">
    <property type="entry name" value="Anti-sigma-factor_SerPK"/>
</dbReference>
<gene>
    <name evidence="3" type="ORF">FHX73_1715</name>
</gene>
<evidence type="ECO:0000313" key="4">
    <source>
        <dbReference type="Proteomes" id="UP000317940"/>
    </source>
</evidence>
<dbReference type="Pfam" id="PF13581">
    <property type="entry name" value="HATPase_c_2"/>
    <property type="match status" value="1"/>
</dbReference>
<keyword evidence="1" id="KW-0808">Transferase</keyword>
<evidence type="ECO:0000256" key="1">
    <source>
        <dbReference type="ARBA" id="ARBA00022527"/>
    </source>
</evidence>
<keyword evidence="1" id="KW-0418">Kinase</keyword>
<dbReference type="OrthoDB" id="4301723at2"/>
<dbReference type="EMBL" id="VIWT01000007">
    <property type="protein sequence ID" value="TWF71818.1"/>
    <property type="molecule type" value="Genomic_DNA"/>
</dbReference>
<feature type="domain" description="Histidine kinase/HSP90-like ATPase" evidence="2">
    <location>
        <begin position="32"/>
        <end position="143"/>
    </location>
</feature>
<evidence type="ECO:0000259" key="2">
    <source>
        <dbReference type="Pfam" id="PF13581"/>
    </source>
</evidence>
<dbReference type="AlphaFoldDB" id="A0A561SAB3"/>
<organism evidence="3 4">
    <name type="scientific">Kitasatospora viridis</name>
    <dbReference type="NCBI Taxonomy" id="281105"/>
    <lineage>
        <taxon>Bacteria</taxon>
        <taxon>Bacillati</taxon>
        <taxon>Actinomycetota</taxon>
        <taxon>Actinomycetes</taxon>
        <taxon>Kitasatosporales</taxon>
        <taxon>Streptomycetaceae</taxon>
        <taxon>Kitasatospora</taxon>
    </lineage>
</organism>
<dbReference type="CDD" id="cd16936">
    <property type="entry name" value="HATPase_RsbW-like"/>
    <property type="match status" value="1"/>
</dbReference>
<dbReference type="PANTHER" id="PTHR35526:SF3">
    <property type="entry name" value="ANTI-SIGMA-F FACTOR RSBW"/>
    <property type="match status" value="1"/>
</dbReference>
<dbReference type="Gene3D" id="3.30.565.10">
    <property type="entry name" value="Histidine kinase-like ATPase, C-terminal domain"/>
    <property type="match status" value="1"/>
</dbReference>
<protein>
    <submittedName>
        <fullName evidence="3">Anti-sigma regulatory factor (Ser/Thr protein kinase)</fullName>
    </submittedName>
</protein>
<accession>A0A561SAB3</accession>
<dbReference type="RefSeq" id="WP_145911386.1">
    <property type="nucleotide sequence ID" value="NZ_BAAAMZ010000001.1"/>
</dbReference>
<dbReference type="InterPro" id="IPR003594">
    <property type="entry name" value="HATPase_dom"/>
</dbReference>
<keyword evidence="1" id="KW-0723">Serine/threonine-protein kinase</keyword>